<dbReference type="InterPro" id="IPR011250">
    <property type="entry name" value="OMP/PagP_B-barrel"/>
</dbReference>
<dbReference type="SUPFAM" id="SSF103088">
    <property type="entry name" value="OmpA-like"/>
    <property type="match status" value="1"/>
</dbReference>
<sequence length="390" mass="41840">MKRTSLFALIALALSGATVAANAQSYDNWYVAPRIGAVAPDSDRETKISPLVGIGIGTWVTPNFAADFEYSINNGDNKTASRAAWEARGLNGNKQWESVWLDVAGRYFFGEQGAQWRPYIVGTVGVVRHAGFSFSPSDSPVDVTGAIVGHPTRGWDPAASLGGGVQYNLSDRLAFRGELQYRFDRDNNSIPHHTGFGDAIASLALVVNFGGAPTPPPVAPVAPKPPVASCRDKDSDGDGVNDCDDKCPNSPAGSVVGPDGCPQSVVIDLRGVNFKFDRPNTAEKNIGPTLKEPSAESIAILDQAVDTLKRYPNVKVEVDGHTDGVGTEAYNQKLSERRAKIVYDYLTGHGIDASRLDGPKGFGKDKPIDTNKTAEGRQRNRRTELTVENQ</sequence>
<evidence type="ECO:0000256" key="5">
    <source>
        <dbReference type="ARBA" id="ARBA00022729"/>
    </source>
</evidence>
<keyword evidence="8 10" id="KW-0472">Membrane</keyword>
<dbReference type="CDD" id="cd07185">
    <property type="entry name" value="OmpA_C-like"/>
    <property type="match status" value="1"/>
</dbReference>
<dbReference type="InterPro" id="IPR028974">
    <property type="entry name" value="TSP_type-3_rpt"/>
</dbReference>
<evidence type="ECO:0000313" key="14">
    <source>
        <dbReference type="EMBL" id="QBB69844.1"/>
    </source>
</evidence>
<dbReference type="GO" id="GO:0046930">
    <property type="term" value="C:pore complex"/>
    <property type="evidence" value="ECO:0007669"/>
    <property type="project" value="UniProtKB-KW"/>
</dbReference>
<dbReference type="SUPFAM" id="SSF56925">
    <property type="entry name" value="OMPA-like"/>
    <property type="match status" value="1"/>
</dbReference>
<keyword evidence="15" id="KW-1185">Reference proteome</keyword>
<dbReference type="InterPro" id="IPR050330">
    <property type="entry name" value="Bact_OuterMem_StrucFunc"/>
</dbReference>
<feature type="chain" id="PRO_5019577445" evidence="12">
    <location>
        <begin position="24"/>
        <end position="390"/>
    </location>
</feature>
<dbReference type="GO" id="GO:0005509">
    <property type="term" value="F:calcium ion binding"/>
    <property type="evidence" value="ECO:0007669"/>
    <property type="project" value="InterPro"/>
</dbReference>
<dbReference type="Gene3D" id="2.40.160.20">
    <property type="match status" value="1"/>
</dbReference>
<evidence type="ECO:0000256" key="6">
    <source>
        <dbReference type="ARBA" id="ARBA00023065"/>
    </source>
</evidence>
<dbReference type="Pfam" id="PF00691">
    <property type="entry name" value="OmpA"/>
    <property type="match status" value="1"/>
</dbReference>
<gene>
    <name evidence="14" type="ORF">ELE36_05375</name>
</gene>
<accession>A0A411HHG1</accession>
<dbReference type="PROSITE" id="PS51123">
    <property type="entry name" value="OMPA_2"/>
    <property type="match status" value="1"/>
</dbReference>
<evidence type="ECO:0000256" key="9">
    <source>
        <dbReference type="ARBA" id="ARBA00023237"/>
    </source>
</evidence>
<dbReference type="OrthoDB" id="1149075at2"/>
<feature type="region of interest" description="Disordered" evidence="11">
    <location>
        <begin position="218"/>
        <end position="240"/>
    </location>
</feature>
<keyword evidence="6" id="KW-0406">Ion transport</keyword>
<dbReference type="InterPro" id="IPR036737">
    <property type="entry name" value="OmpA-like_sf"/>
</dbReference>
<proteinExistence type="predicted"/>
<dbReference type="Gene3D" id="3.30.1330.60">
    <property type="entry name" value="OmpA-like domain"/>
    <property type="match status" value="1"/>
</dbReference>
<dbReference type="KEGG" id="xbc:ELE36_05375"/>
<evidence type="ECO:0000256" key="4">
    <source>
        <dbReference type="ARBA" id="ARBA00022692"/>
    </source>
</evidence>
<dbReference type="RefSeq" id="WP_129832104.1">
    <property type="nucleotide sequence ID" value="NZ_CP035704.1"/>
</dbReference>
<dbReference type="PRINTS" id="PR01021">
    <property type="entry name" value="OMPADOMAIN"/>
</dbReference>
<evidence type="ECO:0000256" key="10">
    <source>
        <dbReference type="PROSITE-ProRule" id="PRU00473"/>
    </source>
</evidence>
<dbReference type="SUPFAM" id="SSF103647">
    <property type="entry name" value="TSP type-3 repeat"/>
    <property type="match status" value="1"/>
</dbReference>
<organism evidence="14 15">
    <name type="scientific">Pseudolysobacter antarcticus</name>
    <dbReference type="NCBI Taxonomy" id="2511995"/>
    <lineage>
        <taxon>Bacteria</taxon>
        <taxon>Pseudomonadati</taxon>
        <taxon>Pseudomonadota</taxon>
        <taxon>Gammaproteobacteria</taxon>
        <taxon>Lysobacterales</taxon>
        <taxon>Rhodanobacteraceae</taxon>
        <taxon>Pseudolysobacter</taxon>
    </lineage>
</organism>
<feature type="domain" description="OmpA-like" evidence="13">
    <location>
        <begin position="261"/>
        <end position="390"/>
    </location>
</feature>
<feature type="region of interest" description="Disordered" evidence="11">
    <location>
        <begin position="353"/>
        <end position="390"/>
    </location>
</feature>
<dbReference type="InterPro" id="IPR006665">
    <property type="entry name" value="OmpA-like"/>
</dbReference>
<dbReference type="InterPro" id="IPR027385">
    <property type="entry name" value="Beta-barrel_OMP"/>
</dbReference>
<evidence type="ECO:0000256" key="12">
    <source>
        <dbReference type="SAM" id="SignalP"/>
    </source>
</evidence>
<dbReference type="PANTHER" id="PTHR30329">
    <property type="entry name" value="STATOR ELEMENT OF FLAGELLAR MOTOR COMPLEX"/>
    <property type="match status" value="1"/>
</dbReference>
<dbReference type="EMBL" id="CP035704">
    <property type="protein sequence ID" value="QBB69844.1"/>
    <property type="molecule type" value="Genomic_DNA"/>
</dbReference>
<dbReference type="Pfam" id="PF13505">
    <property type="entry name" value="OMP_b-brl"/>
    <property type="match status" value="1"/>
</dbReference>
<dbReference type="Proteomes" id="UP000291562">
    <property type="component" value="Chromosome"/>
</dbReference>
<dbReference type="PANTHER" id="PTHR30329:SF21">
    <property type="entry name" value="LIPOPROTEIN YIAD-RELATED"/>
    <property type="match status" value="1"/>
</dbReference>
<dbReference type="GO" id="GO:0015288">
    <property type="term" value="F:porin activity"/>
    <property type="evidence" value="ECO:0007669"/>
    <property type="project" value="UniProtKB-KW"/>
</dbReference>
<feature type="signal peptide" evidence="12">
    <location>
        <begin position="1"/>
        <end position="23"/>
    </location>
</feature>
<keyword evidence="9" id="KW-0998">Cell outer membrane</keyword>
<evidence type="ECO:0000256" key="1">
    <source>
        <dbReference type="ARBA" id="ARBA00004571"/>
    </source>
</evidence>
<keyword evidence="4" id="KW-0812">Transmembrane</keyword>
<evidence type="ECO:0000256" key="2">
    <source>
        <dbReference type="ARBA" id="ARBA00022448"/>
    </source>
</evidence>
<keyword evidence="2" id="KW-0813">Transport</keyword>
<dbReference type="GO" id="GO:0009279">
    <property type="term" value="C:cell outer membrane"/>
    <property type="evidence" value="ECO:0007669"/>
    <property type="project" value="UniProtKB-SubCell"/>
</dbReference>
<dbReference type="AlphaFoldDB" id="A0A411HHG1"/>
<comment type="subcellular location">
    <subcellularLocation>
        <location evidence="1">Cell outer membrane</location>
        <topology evidence="1">Multi-pass membrane protein</topology>
    </subcellularLocation>
</comment>
<reference evidence="14 15" key="1">
    <citation type="submission" date="2019-01" db="EMBL/GenBank/DDBJ databases">
        <title>Pseudolysobacter antarctica gen. nov., sp. nov., isolated from Fildes Peninsula, Antarctica.</title>
        <authorList>
            <person name="Wei Z."/>
            <person name="Peng F."/>
        </authorList>
    </citation>
    <scope>NUCLEOTIDE SEQUENCE [LARGE SCALE GENOMIC DNA]</scope>
    <source>
        <strain evidence="14 15">AQ6-296</strain>
    </source>
</reference>
<keyword evidence="7" id="KW-0626">Porin</keyword>
<name>A0A411HHG1_9GAMM</name>
<evidence type="ECO:0000256" key="11">
    <source>
        <dbReference type="SAM" id="MobiDB-lite"/>
    </source>
</evidence>
<protein>
    <submittedName>
        <fullName evidence="14">OmpA family protein</fullName>
    </submittedName>
</protein>
<evidence type="ECO:0000259" key="13">
    <source>
        <dbReference type="PROSITE" id="PS51123"/>
    </source>
</evidence>
<keyword evidence="5 12" id="KW-0732">Signal</keyword>
<evidence type="ECO:0000313" key="15">
    <source>
        <dbReference type="Proteomes" id="UP000291562"/>
    </source>
</evidence>
<dbReference type="GO" id="GO:0006811">
    <property type="term" value="P:monoatomic ion transport"/>
    <property type="evidence" value="ECO:0007669"/>
    <property type="project" value="UniProtKB-KW"/>
</dbReference>
<evidence type="ECO:0000256" key="8">
    <source>
        <dbReference type="ARBA" id="ARBA00023136"/>
    </source>
</evidence>
<keyword evidence="3" id="KW-1134">Transmembrane beta strand</keyword>
<evidence type="ECO:0000256" key="3">
    <source>
        <dbReference type="ARBA" id="ARBA00022452"/>
    </source>
</evidence>
<dbReference type="InterPro" id="IPR006664">
    <property type="entry name" value="OMP_bac"/>
</dbReference>
<evidence type="ECO:0000256" key="7">
    <source>
        <dbReference type="ARBA" id="ARBA00023114"/>
    </source>
</evidence>